<dbReference type="InterPro" id="IPR031310">
    <property type="entry name" value="Ribosomal_uL5_N"/>
</dbReference>
<comment type="function">
    <text evidence="5">This is one of the proteins that bind and probably mediate the attachment of the 5S RNA into the large ribosomal subunit, where it forms part of the central protuberance. In the 70S ribosome it contacts protein S13 of the 30S subunit (bridge B1b), connecting the 2 subunits; this bridge is implicated in subunit movement. Contacts the P site tRNA; the 5S rRNA and some of its associated proteins might help stabilize positioning of ribosome-bound tRNAs.</text>
</comment>
<dbReference type="AlphaFoldDB" id="A0A9D6UJQ2"/>
<dbReference type="InterPro" id="IPR020930">
    <property type="entry name" value="Ribosomal_uL5_bac-type"/>
</dbReference>
<dbReference type="HAMAP" id="MF_01333_B">
    <property type="entry name" value="Ribosomal_uL5_B"/>
    <property type="match status" value="1"/>
</dbReference>
<name>A0A9D6UJQ2_UNCSA</name>
<dbReference type="NCBIfam" id="NF000585">
    <property type="entry name" value="PRK00010.1"/>
    <property type="match status" value="1"/>
</dbReference>
<protein>
    <recommendedName>
        <fullName evidence="4 6">Large ribosomal subunit protein uL5</fullName>
    </recommendedName>
</protein>
<dbReference type="GO" id="GO:0006412">
    <property type="term" value="P:translation"/>
    <property type="evidence" value="ECO:0007669"/>
    <property type="project" value="UniProtKB-UniRule"/>
</dbReference>
<evidence type="ECO:0000256" key="1">
    <source>
        <dbReference type="ARBA" id="ARBA00008553"/>
    </source>
</evidence>
<dbReference type="GO" id="GO:0000049">
    <property type="term" value="F:tRNA binding"/>
    <property type="evidence" value="ECO:0007669"/>
    <property type="project" value="UniProtKB-UniRule"/>
</dbReference>
<dbReference type="GO" id="GO:1990904">
    <property type="term" value="C:ribonucleoprotein complex"/>
    <property type="evidence" value="ECO:0007669"/>
    <property type="project" value="UniProtKB-KW"/>
</dbReference>
<dbReference type="InterPro" id="IPR031309">
    <property type="entry name" value="Ribosomal_uL5_C"/>
</dbReference>
<keyword evidence="6" id="KW-0699">rRNA-binding</keyword>
<feature type="domain" description="Large ribosomal subunit protein uL5 N-terminal" evidence="8">
    <location>
        <begin position="24"/>
        <end position="80"/>
    </location>
</feature>
<keyword evidence="3 6" id="KW-0687">Ribonucleoprotein</keyword>
<dbReference type="InterPro" id="IPR022803">
    <property type="entry name" value="Ribosomal_uL5_dom_sf"/>
</dbReference>
<feature type="domain" description="Large ribosomal subunit protein uL5 C-terminal" evidence="9">
    <location>
        <begin position="84"/>
        <end position="177"/>
    </location>
</feature>
<gene>
    <name evidence="6 10" type="primary">rplE</name>
    <name evidence="10" type="ORF">HZB08_01195</name>
</gene>
<dbReference type="PROSITE" id="PS00358">
    <property type="entry name" value="RIBOSOMAL_L5"/>
    <property type="match status" value="1"/>
</dbReference>
<dbReference type="FunFam" id="3.30.1440.10:FF:000001">
    <property type="entry name" value="50S ribosomal protein L5"/>
    <property type="match status" value="1"/>
</dbReference>
<evidence type="ECO:0000313" key="11">
    <source>
        <dbReference type="Proteomes" id="UP000808761"/>
    </source>
</evidence>
<keyword evidence="2 6" id="KW-0689">Ribosomal protein</keyword>
<evidence type="ECO:0000256" key="6">
    <source>
        <dbReference type="HAMAP-Rule" id="MF_01333"/>
    </source>
</evidence>
<dbReference type="Pfam" id="PF00281">
    <property type="entry name" value="Ribosomal_L5"/>
    <property type="match status" value="1"/>
</dbReference>
<comment type="function">
    <text evidence="6">This is 1 of the proteins that bind and probably mediate the attachment of the 5S RNA into the large ribosomal subunit, where it forms part of the central protuberance. In the 70S ribosome it contacts protein S13 of the 30S subunit (bridge B1b), connecting the 2 subunits; this bridge is implicated in subunit movement. Contacts the P site tRNA; the 5S rRNA and some of its associated proteins might help stabilize positioning of ribosome-bound tRNAs.</text>
</comment>
<organism evidence="10 11">
    <name type="scientific">Candidatus Saganbacteria bacterium</name>
    <dbReference type="NCBI Taxonomy" id="2575572"/>
    <lineage>
        <taxon>Bacteria</taxon>
        <taxon>Bacillati</taxon>
        <taxon>Saganbacteria</taxon>
    </lineage>
</organism>
<comment type="subunit">
    <text evidence="6">Part of the 50S ribosomal subunit; part of the 5S rRNA/L5/L18/L25 subcomplex. Contacts the 5S rRNA and the P site tRNA. Forms a bridge to the 30S subunit in the 70S ribosome.</text>
</comment>
<evidence type="ECO:0000259" key="9">
    <source>
        <dbReference type="Pfam" id="PF00673"/>
    </source>
</evidence>
<dbReference type="Proteomes" id="UP000808761">
    <property type="component" value="Unassembled WGS sequence"/>
</dbReference>
<evidence type="ECO:0000256" key="2">
    <source>
        <dbReference type="ARBA" id="ARBA00022980"/>
    </source>
</evidence>
<dbReference type="GO" id="GO:0005840">
    <property type="term" value="C:ribosome"/>
    <property type="evidence" value="ECO:0007669"/>
    <property type="project" value="UniProtKB-KW"/>
</dbReference>
<dbReference type="EMBL" id="JACRKR010000061">
    <property type="protein sequence ID" value="MBI5078625.1"/>
    <property type="molecule type" value="Genomic_DNA"/>
</dbReference>
<evidence type="ECO:0000313" key="10">
    <source>
        <dbReference type="EMBL" id="MBI5078625.1"/>
    </source>
</evidence>
<dbReference type="Gene3D" id="3.30.1440.10">
    <property type="match status" value="1"/>
</dbReference>
<keyword evidence="6" id="KW-0694">RNA-binding</keyword>
<dbReference type="GO" id="GO:0019843">
    <property type="term" value="F:rRNA binding"/>
    <property type="evidence" value="ECO:0007669"/>
    <property type="project" value="UniProtKB-UniRule"/>
</dbReference>
<keyword evidence="6" id="KW-0820">tRNA-binding</keyword>
<proteinExistence type="inferred from homology"/>
<sequence>MMKLREKFYKEIVPALMKKLGYENPWRVPRLQKVVINRGVGDARENPKAIETAAQELAVIAGQKPLVTNSKKAISAFKLKANIPIGLKVTLRAERMYDFVNKLVNISLPKIRDFKGVNPKSFDQHGNYTLGIREQLVFPEIDYDKVDKIRGMDITFVISAKNAAESRLLLEFLGLPFSDQVGVNREG</sequence>
<comment type="similarity">
    <text evidence="1 6 7">Belongs to the universal ribosomal protein uL5 family.</text>
</comment>
<evidence type="ECO:0000256" key="3">
    <source>
        <dbReference type="ARBA" id="ARBA00023274"/>
    </source>
</evidence>
<dbReference type="PIRSF" id="PIRSF002161">
    <property type="entry name" value="Ribosomal_L5"/>
    <property type="match status" value="1"/>
</dbReference>
<dbReference type="InterPro" id="IPR020929">
    <property type="entry name" value="Ribosomal_uL5_CS"/>
</dbReference>
<evidence type="ECO:0000256" key="7">
    <source>
        <dbReference type="RuleBase" id="RU003930"/>
    </source>
</evidence>
<dbReference type="GO" id="GO:0003735">
    <property type="term" value="F:structural constituent of ribosome"/>
    <property type="evidence" value="ECO:0007669"/>
    <property type="project" value="InterPro"/>
</dbReference>
<reference evidence="10" key="1">
    <citation type="submission" date="2020-07" db="EMBL/GenBank/DDBJ databases">
        <title>Huge and variable diversity of episymbiotic CPR bacteria and DPANN archaea in groundwater ecosystems.</title>
        <authorList>
            <person name="He C.Y."/>
            <person name="Keren R."/>
            <person name="Whittaker M."/>
            <person name="Farag I.F."/>
            <person name="Doudna J."/>
            <person name="Cate J.H.D."/>
            <person name="Banfield J.F."/>
        </authorList>
    </citation>
    <scope>NUCLEOTIDE SEQUENCE</scope>
    <source>
        <strain evidence="10">NC_groundwater_1860_Pr3_B-0.1um_51_7</strain>
    </source>
</reference>
<dbReference type="SUPFAM" id="SSF55282">
    <property type="entry name" value="RL5-like"/>
    <property type="match status" value="1"/>
</dbReference>
<dbReference type="PANTHER" id="PTHR11994">
    <property type="entry name" value="60S RIBOSOMAL PROTEIN L11-RELATED"/>
    <property type="match status" value="1"/>
</dbReference>
<evidence type="ECO:0000256" key="5">
    <source>
        <dbReference type="ARBA" id="ARBA00058604"/>
    </source>
</evidence>
<accession>A0A9D6UJQ2</accession>
<dbReference type="Pfam" id="PF00673">
    <property type="entry name" value="Ribosomal_L5_C"/>
    <property type="match status" value="1"/>
</dbReference>
<dbReference type="InterPro" id="IPR002132">
    <property type="entry name" value="Ribosomal_uL5"/>
</dbReference>
<comment type="caution">
    <text evidence="10">The sequence shown here is derived from an EMBL/GenBank/DDBJ whole genome shotgun (WGS) entry which is preliminary data.</text>
</comment>
<evidence type="ECO:0000256" key="4">
    <source>
        <dbReference type="ARBA" id="ARBA00035245"/>
    </source>
</evidence>
<evidence type="ECO:0000259" key="8">
    <source>
        <dbReference type="Pfam" id="PF00281"/>
    </source>
</evidence>